<dbReference type="Gene3D" id="3.40.640.10">
    <property type="entry name" value="Type I PLP-dependent aspartate aminotransferase-like (Major domain)"/>
    <property type="match status" value="1"/>
</dbReference>
<keyword evidence="8" id="KW-1185">Reference proteome</keyword>
<keyword evidence="2" id="KW-0596">Phosphopantetheine</keyword>
<dbReference type="EC" id="5.4.3.8" evidence="7"/>
<dbReference type="Pfam" id="PF00550">
    <property type="entry name" value="PP-binding"/>
    <property type="match status" value="1"/>
</dbReference>
<feature type="compositionally biased region" description="Polar residues" evidence="5">
    <location>
        <begin position="164"/>
        <end position="206"/>
    </location>
</feature>
<dbReference type="InterPro" id="IPR020806">
    <property type="entry name" value="PKS_PP-bd"/>
</dbReference>
<proteinExistence type="predicted"/>
<dbReference type="Gene3D" id="3.40.50.1820">
    <property type="entry name" value="alpha/beta hydrolase"/>
    <property type="match status" value="1"/>
</dbReference>
<dbReference type="InterPro" id="IPR029058">
    <property type="entry name" value="AB_hydrolase_fold"/>
</dbReference>
<protein>
    <submittedName>
        <fullName evidence="7">Glutamate-1-semialdehyde 2,1-aminomutase</fullName>
        <ecNumber evidence="7">5.4.3.8</ecNumber>
    </submittedName>
</protein>
<keyword evidence="7" id="KW-0413">Isomerase</keyword>
<evidence type="ECO:0000256" key="5">
    <source>
        <dbReference type="SAM" id="MobiDB-lite"/>
    </source>
</evidence>
<gene>
    <name evidence="7" type="primary">hemL_2</name>
    <name evidence="7" type="ORF">XM38_019770</name>
</gene>
<dbReference type="Gene3D" id="1.10.1200.10">
    <property type="entry name" value="ACP-like"/>
    <property type="match status" value="1"/>
</dbReference>
<dbReference type="InterPro" id="IPR005814">
    <property type="entry name" value="Aminotrans_3"/>
</dbReference>
<dbReference type="Pfam" id="PF00202">
    <property type="entry name" value="Aminotran_3"/>
    <property type="match status" value="1"/>
</dbReference>
<keyword evidence="3" id="KW-0597">Phosphoprotein</keyword>
<dbReference type="GO" id="GO:0031177">
    <property type="term" value="F:phosphopantetheine binding"/>
    <property type="evidence" value="ECO:0007669"/>
    <property type="project" value="InterPro"/>
</dbReference>
<name>A0A1Z3HL54_9CYAN</name>
<evidence type="ECO:0000313" key="8">
    <source>
        <dbReference type="Proteomes" id="UP000191901"/>
    </source>
</evidence>
<organism evidence="7 8">
    <name type="scientific">Halomicronema hongdechloris C2206</name>
    <dbReference type="NCBI Taxonomy" id="1641165"/>
    <lineage>
        <taxon>Bacteria</taxon>
        <taxon>Bacillati</taxon>
        <taxon>Cyanobacteriota</taxon>
        <taxon>Cyanophyceae</taxon>
        <taxon>Nodosilineales</taxon>
        <taxon>Nodosilineaceae</taxon>
        <taxon>Halomicronema</taxon>
    </lineage>
</organism>
<dbReference type="SUPFAM" id="SSF47336">
    <property type="entry name" value="ACP-like"/>
    <property type="match status" value="1"/>
</dbReference>
<dbReference type="PROSITE" id="PS50075">
    <property type="entry name" value="CARRIER"/>
    <property type="match status" value="1"/>
</dbReference>
<dbReference type="CDD" id="cd00610">
    <property type="entry name" value="OAT_like"/>
    <property type="match status" value="1"/>
</dbReference>
<feature type="region of interest" description="Disordered" evidence="5">
    <location>
        <begin position="164"/>
        <end position="222"/>
    </location>
</feature>
<dbReference type="Proteomes" id="UP000191901">
    <property type="component" value="Chromosome"/>
</dbReference>
<dbReference type="InterPro" id="IPR009081">
    <property type="entry name" value="PP-bd_ACP"/>
</dbReference>
<accession>A0A1Z3HL54</accession>
<keyword evidence="4" id="KW-0663">Pyridoxal phosphate</keyword>
<evidence type="ECO:0000259" key="6">
    <source>
        <dbReference type="PROSITE" id="PS50075"/>
    </source>
</evidence>
<dbReference type="PROSITE" id="PS00600">
    <property type="entry name" value="AA_TRANSFER_CLASS_3"/>
    <property type="match status" value="1"/>
</dbReference>
<dbReference type="GO" id="GO:0042286">
    <property type="term" value="F:glutamate-1-semialdehyde 2,1-aminomutase activity"/>
    <property type="evidence" value="ECO:0007669"/>
    <property type="project" value="UniProtKB-EC"/>
</dbReference>
<feature type="domain" description="Carrier" evidence="6">
    <location>
        <begin position="17"/>
        <end position="95"/>
    </location>
</feature>
<evidence type="ECO:0000256" key="4">
    <source>
        <dbReference type="ARBA" id="ARBA00022898"/>
    </source>
</evidence>
<evidence type="ECO:0000256" key="3">
    <source>
        <dbReference type="ARBA" id="ARBA00022553"/>
    </source>
</evidence>
<dbReference type="InterPro" id="IPR001031">
    <property type="entry name" value="Thioesterase"/>
</dbReference>
<dbReference type="InterPro" id="IPR049704">
    <property type="entry name" value="Aminotrans_3_PPA_site"/>
</dbReference>
<dbReference type="SUPFAM" id="SSF53474">
    <property type="entry name" value="alpha/beta-Hydrolases"/>
    <property type="match status" value="1"/>
</dbReference>
<evidence type="ECO:0000313" key="7">
    <source>
        <dbReference type="EMBL" id="ASC71028.1"/>
    </source>
</evidence>
<reference evidence="7 8" key="1">
    <citation type="journal article" date="2016" name="Biochim. Biophys. Acta">
        <title>Characterization of red-shifted phycobilisomes isolated from the chlorophyll f-containing cyanobacterium Halomicronema hongdechloris.</title>
        <authorList>
            <person name="Li Y."/>
            <person name="Lin Y."/>
            <person name="Garvey C.J."/>
            <person name="Birch D."/>
            <person name="Corkery R.W."/>
            <person name="Loughlin P.C."/>
            <person name="Scheer H."/>
            <person name="Willows R.D."/>
            <person name="Chen M."/>
        </authorList>
    </citation>
    <scope>NUCLEOTIDE SEQUENCE [LARGE SCALE GENOMIC DNA]</scope>
    <source>
        <strain evidence="7 8">C2206</strain>
    </source>
</reference>
<dbReference type="KEGG" id="hhg:XM38_019770"/>
<dbReference type="Gene3D" id="3.90.1150.10">
    <property type="entry name" value="Aspartate Aminotransferase, domain 1"/>
    <property type="match status" value="1"/>
</dbReference>
<dbReference type="InterPro" id="IPR015422">
    <property type="entry name" value="PyrdxlP-dep_Trfase_small"/>
</dbReference>
<dbReference type="PROSITE" id="PS00012">
    <property type="entry name" value="PHOSPHOPANTETHEINE"/>
    <property type="match status" value="1"/>
</dbReference>
<dbReference type="InterPro" id="IPR015424">
    <property type="entry name" value="PyrdxlP-dep_Trfase"/>
</dbReference>
<dbReference type="GO" id="GO:0030170">
    <property type="term" value="F:pyridoxal phosphate binding"/>
    <property type="evidence" value="ECO:0007669"/>
    <property type="project" value="InterPro"/>
</dbReference>
<dbReference type="PANTHER" id="PTHR43713">
    <property type="entry name" value="GLUTAMATE-1-SEMIALDEHYDE 2,1-AMINOMUTASE"/>
    <property type="match status" value="1"/>
</dbReference>
<feature type="region of interest" description="Disordered" evidence="5">
    <location>
        <begin position="101"/>
        <end position="130"/>
    </location>
</feature>
<sequence length="974" mass="107862">MTHSQVQPISNSSPIDASTQRILGELTRIASDILGVHPSAIDVHTHFFEMGLESIHTLQLSGAVRKQFDINVSLRLLLENTPTIHDLAIYISKQRPLEESATESIPDVNESQRSTSSTVSQNGTSLLENFPKISTPNTAVKQLLAQQLQVMAKQLDLLRHNTLSKQQTLSPSEARTPVSTPLDIQQTTTSTSLPQENQNHSSNRTSPPKRAIAPQKETLSTRQQNHLEGLIERLSQLTQKSKQLTQIHRPCHANPRAVSGFNLAIKELVYPIYTQRAAGAKIWDIDDNEYIDMSMGFGALLFGHSPSFVVEAIQQQIQQGIQLGPQSRLAGNVAELICELTGQERVAFCNSGKDAIEGAIRIARAVTGRSKIAFFTGSFHGNLDDVLATGIPSGDGTPDSVPNAPGIPSYKADQAIVLDYGNPQSLNILKAHAHELAAVLVEPVQSERPGFQPKAFLHELRQWTESAGVVLIFDEVITGFRTHPGGVQALWNIRADLTTYAKAIGVGFPIGAVAGKAALMDALDGGFWNYGDASYPQTETTIFAGTYFKHPLVMAAAWAALNHLKHSGPLLQETLTRKTTQLATTLNTYFEQKQLPIQVVHFGSLFRFTHPSTLKGIDLLFYHLLEKGVYALENRRLFLSTSHTDEEIEQVIRAVKESVVELQEVEFLQPSSTTKYGYTAVNSSFTKFSKPDIEAPLIKIQSQGSKRPLFFIHSMGGTVLCYNQLVRSLGTDRPCYGLQALGLYGDREPYTRIEDMAAHYIETLRLAQPEGPYLLVSWSMGSFIAFEMAQQLQKQGHLIELLALLDNPAPISRSKPAEVESDFDVTALVGFARDIAGAAGYDLSTFHDRFNTLRKLPTAEKLNYFLDQLQAANLMPTDIDFHQFCLLFKLYKSNLRAYQNYLPQIIYPERLLLFQGKDSDEGAAYPDDLSWGWDQLSSESVEVVVVPGNHYTMLAKPQVQVLAEQLNSYLNQTN</sequence>
<feature type="compositionally biased region" description="Polar residues" evidence="5">
    <location>
        <begin position="109"/>
        <end position="130"/>
    </location>
</feature>
<dbReference type="InterPro" id="IPR006162">
    <property type="entry name" value="Ppantetheine_attach_site"/>
</dbReference>
<evidence type="ECO:0000256" key="2">
    <source>
        <dbReference type="ARBA" id="ARBA00022450"/>
    </source>
</evidence>
<comment type="cofactor">
    <cofactor evidence="1">
        <name>pyridoxal 5'-phosphate</name>
        <dbReference type="ChEBI" id="CHEBI:597326"/>
    </cofactor>
</comment>
<dbReference type="SMART" id="SM00823">
    <property type="entry name" value="PKS_PP"/>
    <property type="match status" value="1"/>
</dbReference>
<dbReference type="GO" id="GO:0008483">
    <property type="term" value="F:transaminase activity"/>
    <property type="evidence" value="ECO:0007669"/>
    <property type="project" value="InterPro"/>
</dbReference>
<dbReference type="OrthoDB" id="9807885at2"/>
<dbReference type="AlphaFoldDB" id="A0A1Z3HL54"/>
<dbReference type="RefSeq" id="WP_080813638.1">
    <property type="nucleotide sequence ID" value="NZ_CP021983.2"/>
</dbReference>
<dbReference type="PANTHER" id="PTHR43713:SF3">
    <property type="entry name" value="GLUTAMATE-1-SEMIALDEHYDE 2,1-AMINOMUTASE 1, CHLOROPLASTIC-RELATED"/>
    <property type="match status" value="1"/>
</dbReference>
<evidence type="ECO:0000256" key="1">
    <source>
        <dbReference type="ARBA" id="ARBA00001933"/>
    </source>
</evidence>
<dbReference type="EMBL" id="CP021983">
    <property type="protein sequence ID" value="ASC71028.1"/>
    <property type="molecule type" value="Genomic_DNA"/>
</dbReference>
<dbReference type="SUPFAM" id="SSF53383">
    <property type="entry name" value="PLP-dependent transferases"/>
    <property type="match status" value="1"/>
</dbReference>
<dbReference type="InterPro" id="IPR015421">
    <property type="entry name" value="PyrdxlP-dep_Trfase_major"/>
</dbReference>
<dbReference type="Pfam" id="PF00975">
    <property type="entry name" value="Thioesterase"/>
    <property type="match status" value="1"/>
</dbReference>
<dbReference type="InterPro" id="IPR036736">
    <property type="entry name" value="ACP-like_sf"/>
</dbReference>